<dbReference type="PANTHER" id="PTHR34614">
    <property type="match status" value="1"/>
</dbReference>
<evidence type="ECO:0000313" key="2">
    <source>
        <dbReference type="EMBL" id="OLR55079.1"/>
    </source>
</evidence>
<sequence>MKLWYDRKAKDPAYFIQQGFRNGKKTSTRNVARIGKHSELLAITDDPLAYAREQVAKYNEEWKKSKVKMEMTINFDEKVKATDDPASASTLRNVGYFYLQQLYHDLQIRSFFQSVAADRKIEFDPDLVNRFLTYARILHPGSKFDTCRHLGRYYEQPDFGYQHILRTMDLMQEHYDEYISHLYEHSNNVVRRNTSICYYDCTNFYFEIESPDEDYVDAVTGEIIKGFRKYGFSKEHRPNPLVEMGLFMDADGIPLSMCLTSGSDNEQTTAIPLEQKLTKMFKGKPFIYCADAGLGSYNIRKFNSMGGRAFIITQSIRKLSVKLKQAVFNDCDYRLLSSDQPVSLEDMFSFDREDPKNRALYEDKAYKIIDADNLLDLGFTEEKKYKNGKSRQVKVKGTLQQKLIITFSRKMMEYQRFIRNRQVERAKELLKNIDPETYKKGPHDVTRFIKRTSKGKSGEKATDRYALDKQLIAEEEKYDGFYAIATNLDDDAQTIIDINSMRHRIEDCFRVMKTNFSGRPVYHHNEERITAHFMICYTALLIYQLLEKKLDDAGEHFTTENIIETLQNMNVANVQDMYYMAIYNGSRALTALNGLYPLDLDRKNYLPKELNKKIRKISK</sequence>
<gene>
    <name evidence="2" type="ORF">BHK98_02770</name>
</gene>
<dbReference type="InterPro" id="IPR012337">
    <property type="entry name" value="RNaseH-like_sf"/>
</dbReference>
<dbReference type="EMBL" id="MJIE01000001">
    <property type="protein sequence ID" value="OLR55079.1"/>
    <property type="molecule type" value="Genomic_DNA"/>
</dbReference>
<dbReference type="Pfam" id="PF01609">
    <property type="entry name" value="DDE_Tnp_1"/>
    <property type="match status" value="1"/>
</dbReference>
<evidence type="ECO:0000259" key="1">
    <source>
        <dbReference type="Pfam" id="PF01609"/>
    </source>
</evidence>
<dbReference type="OrthoDB" id="9767746at2"/>
<protein>
    <submittedName>
        <fullName evidence="2">Transposase</fullName>
    </submittedName>
</protein>
<keyword evidence="3" id="KW-1185">Reference proteome</keyword>
<dbReference type="PANTHER" id="PTHR34614:SF2">
    <property type="entry name" value="TRANSPOSASE IS4-LIKE DOMAIN-CONTAINING PROTEIN"/>
    <property type="match status" value="1"/>
</dbReference>
<dbReference type="GO" id="GO:0004803">
    <property type="term" value="F:transposase activity"/>
    <property type="evidence" value="ECO:0007669"/>
    <property type="project" value="InterPro"/>
</dbReference>
<reference evidence="2 3" key="1">
    <citation type="journal article" date="2016" name="Appl. Environ. Microbiol.">
        <title>Function and Phylogeny of Bacterial Butyryl Coenzyme A:Acetate Transferases and Their Diversity in the Proximal Colon of Swine.</title>
        <authorList>
            <person name="Trachsel J."/>
            <person name="Bayles D.O."/>
            <person name="Looft T."/>
            <person name="Levine U.Y."/>
            <person name="Allen H.K."/>
        </authorList>
    </citation>
    <scope>NUCLEOTIDE SEQUENCE [LARGE SCALE GENOMIC DNA]</scope>
    <source>
        <strain evidence="2 3">68-3-10</strain>
    </source>
</reference>
<dbReference type="SUPFAM" id="SSF53098">
    <property type="entry name" value="Ribonuclease H-like"/>
    <property type="match status" value="1"/>
</dbReference>
<organism evidence="2 3">
    <name type="scientific">Hornefia porci</name>
    <dbReference type="NCBI Taxonomy" id="2652292"/>
    <lineage>
        <taxon>Bacteria</taxon>
        <taxon>Bacillati</taxon>
        <taxon>Bacillota</taxon>
        <taxon>Clostridia</taxon>
        <taxon>Peptostreptococcales</taxon>
        <taxon>Anaerovoracaceae</taxon>
        <taxon>Hornefia</taxon>
    </lineage>
</organism>
<dbReference type="GO" id="GO:0003677">
    <property type="term" value="F:DNA binding"/>
    <property type="evidence" value="ECO:0007669"/>
    <property type="project" value="InterPro"/>
</dbReference>
<name>A0A1Q9JFW0_9FIRM</name>
<dbReference type="STRING" id="1261640.BHK98_02770"/>
<evidence type="ECO:0000313" key="3">
    <source>
        <dbReference type="Proteomes" id="UP000187404"/>
    </source>
</evidence>
<feature type="domain" description="Transposase IS4-like" evidence="1">
    <location>
        <begin position="243"/>
        <end position="541"/>
    </location>
</feature>
<dbReference type="InterPro" id="IPR047654">
    <property type="entry name" value="IS1634_transpos"/>
</dbReference>
<proteinExistence type="predicted"/>
<dbReference type="AlphaFoldDB" id="A0A1Q9JFW0"/>
<accession>A0A1Q9JFW0</accession>
<dbReference type="InterPro" id="IPR002559">
    <property type="entry name" value="Transposase_11"/>
</dbReference>
<dbReference type="Proteomes" id="UP000187404">
    <property type="component" value="Unassembled WGS sequence"/>
</dbReference>
<dbReference type="NCBIfam" id="NF033559">
    <property type="entry name" value="transpos_IS1634"/>
    <property type="match status" value="1"/>
</dbReference>
<comment type="caution">
    <text evidence="2">The sequence shown here is derived from an EMBL/GenBank/DDBJ whole genome shotgun (WGS) entry which is preliminary data.</text>
</comment>
<dbReference type="GO" id="GO:0006313">
    <property type="term" value="P:DNA transposition"/>
    <property type="evidence" value="ECO:0007669"/>
    <property type="project" value="InterPro"/>
</dbReference>